<evidence type="ECO:0000313" key="2">
    <source>
        <dbReference type="Proteomes" id="UP001596111"/>
    </source>
</evidence>
<dbReference type="RefSeq" id="WP_377326198.1">
    <property type="nucleotide sequence ID" value="NZ_JBHSNG010000006.1"/>
</dbReference>
<gene>
    <name evidence="1" type="ORF">ACFPPB_08240</name>
</gene>
<protein>
    <submittedName>
        <fullName evidence="1">Uncharacterized protein</fullName>
    </submittedName>
</protein>
<reference evidence="2" key="1">
    <citation type="journal article" date="2019" name="Int. J. Syst. Evol. Microbiol.">
        <title>The Global Catalogue of Microorganisms (GCM) 10K type strain sequencing project: providing services to taxonomists for standard genome sequencing and annotation.</title>
        <authorList>
            <consortium name="The Broad Institute Genomics Platform"/>
            <consortium name="The Broad Institute Genome Sequencing Center for Infectious Disease"/>
            <person name="Wu L."/>
            <person name="Ma J."/>
        </authorList>
    </citation>
    <scope>NUCLEOTIDE SEQUENCE [LARGE SCALE GENOMIC DNA]</scope>
    <source>
        <strain evidence="2">CGMCC 1.13587</strain>
    </source>
</reference>
<sequence length="134" mass="14917">MSATLELFERYKQSIGAHADSAGAQALGVKSQTVSNWRTRGSQAEPQLIEKMCVMLREDVAPWLLRVQMEQTPDTSNREVWRRVVEKLGYRITGVAAALCIPAAWQSCYTDASLVDAARIMTYVRAWVDLAIAA</sequence>
<accession>A0ABW0SVM7</accession>
<dbReference type="EMBL" id="JBHSNG010000006">
    <property type="protein sequence ID" value="MFC5581096.1"/>
    <property type="molecule type" value="Genomic_DNA"/>
</dbReference>
<name>A0ABW0SVM7_9GAMM</name>
<dbReference type="Gene3D" id="1.10.260.40">
    <property type="entry name" value="lambda repressor-like DNA-binding domains"/>
    <property type="match status" value="1"/>
</dbReference>
<organism evidence="1 2">
    <name type="scientific">Rhodanobacter terrae</name>
    <dbReference type="NCBI Taxonomy" id="418647"/>
    <lineage>
        <taxon>Bacteria</taxon>
        <taxon>Pseudomonadati</taxon>
        <taxon>Pseudomonadota</taxon>
        <taxon>Gammaproteobacteria</taxon>
        <taxon>Lysobacterales</taxon>
        <taxon>Rhodanobacteraceae</taxon>
        <taxon>Rhodanobacter</taxon>
    </lineage>
</organism>
<comment type="caution">
    <text evidence="1">The sequence shown here is derived from an EMBL/GenBank/DDBJ whole genome shotgun (WGS) entry which is preliminary data.</text>
</comment>
<dbReference type="Proteomes" id="UP001596111">
    <property type="component" value="Unassembled WGS sequence"/>
</dbReference>
<dbReference type="InterPro" id="IPR010982">
    <property type="entry name" value="Lambda_DNA-bd_dom_sf"/>
</dbReference>
<evidence type="ECO:0000313" key="1">
    <source>
        <dbReference type="EMBL" id="MFC5581096.1"/>
    </source>
</evidence>
<keyword evidence="2" id="KW-1185">Reference proteome</keyword>
<proteinExistence type="predicted"/>